<protein>
    <submittedName>
        <fullName evidence="7">Velvet factor-domain-containing protein</fullName>
    </submittedName>
</protein>
<dbReference type="GO" id="GO:0005634">
    <property type="term" value="C:nucleus"/>
    <property type="evidence" value="ECO:0007669"/>
    <property type="project" value="UniProtKB-SubCell"/>
</dbReference>
<dbReference type="OMA" id="FMVANIM"/>
<keyword evidence="2" id="KW-0805">Transcription regulation</keyword>
<evidence type="ECO:0000313" key="8">
    <source>
        <dbReference type="Proteomes" id="UP000242180"/>
    </source>
</evidence>
<feature type="compositionally biased region" description="Low complexity" evidence="5">
    <location>
        <begin position="262"/>
        <end position="273"/>
    </location>
</feature>
<dbReference type="AlphaFoldDB" id="A0A1X2HJF1"/>
<organism evidence="7 8">
    <name type="scientific">Syncephalastrum racemosum</name>
    <name type="common">Filamentous fungus</name>
    <dbReference type="NCBI Taxonomy" id="13706"/>
    <lineage>
        <taxon>Eukaryota</taxon>
        <taxon>Fungi</taxon>
        <taxon>Fungi incertae sedis</taxon>
        <taxon>Mucoromycota</taxon>
        <taxon>Mucoromycotina</taxon>
        <taxon>Mucoromycetes</taxon>
        <taxon>Mucorales</taxon>
        <taxon>Syncephalastraceae</taxon>
        <taxon>Syncephalastrum</taxon>
    </lineage>
</organism>
<proteinExistence type="predicted"/>
<feature type="compositionally biased region" description="Low complexity" evidence="5">
    <location>
        <begin position="320"/>
        <end position="340"/>
    </location>
</feature>
<keyword evidence="3" id="KW-0804">Transcription</keyword>
<evidence type="ECO:0000256" key="5">
    <source>
        <dbReference type="SAM" id="MobiDB-lite"/>
    </source>
</evidence>
<evidence type="ECO:0000313" key="7">
    <source>
        <dbReference type="EMBL" id="ORY99223.1"/>
    </source>
</evidence>
<dbReference type="STRING" id="13706.A0A1X2HJF1"/>
<dbReference type="Pfam" id="PF11754">
    <property type="entry name" value="Velvet"/>
    <property type="match status" value="2"/>
</dbReference>
<dbReference type="PROSITE" id="PS51821">
    <property type="entry name" value="VELVET"/>
    <property type="match status" value="1"/>
</dbReference>
<keyword evidence="8" id="KW-1185">Reference proteome</keyword>
<dbReference type="InParanoid" id="A0A1X2HJF1"/>
<evidence type="ECO:0000259" key="6">
    <source>
        <dbReference type="PROSITE" id="PS51821"/>
    </source>
</evidence>
<evidence type="ECO:0000256" key="3">
    <source>
        <dbReference type="ARBA" id="ARBA00023163"/>
    </source>
</evidence>
<feature type="compositionally biased region" description="Basic residues" evidence="5">
    <location>
        <begin position="303"/>
        <end position="319"/>
    </location>
</feature>
<dbReference type="InterPro" id="IPR038491">
    <property type="entry name" value="Velvet_dom_sf"/>
</dbReference>
<sequence>MLPASKRSTDIQLSIRQQPEKARMCSFKEKVDRRPVDPPPIIQVHFSHYDTPRQGIDHPYMFVYATLVDGETNKDLHMTENGTRTMAGTVVQSLHRLKDDYGQEGAFAVFSDINIRVEGWFKLKFTLFDIIGAHVQRLCSVTSALFQVFSPKVFPGMSESTSLTRCFADQGVRIRVRKETRTIKRRRCDEPPLPSPNDILHSFHDGMSLPRPSDPHFFRMQPHHHPHHPQNQYQKQHLYPASSSDSSPSSSNPIGMMNDRNTSAPSSSSLTPSFARRVVLPPPRTLEPSPHRHHAHNPSQATTHHHHHNHHRYHGHGQPHHANSVRSNSNHNNSSGGSSNDVTSMASRLAFSLRTDP</sequence>
<name>A0A1X2HJF1_SYNRA</name>
<feature type="region of interest" description="Disordered" evidence="5">
    <location>
        <begin position="185"/>
        <end position="344"/>
    </location>
</feature>
<dbReference type="Gene3D" id="2.60.40.3960">
    <property type="entry name" value="Velvet domain"/>
    <property type="match status" value="1"/>
</dbReference>
<evidence type="ECO:0000256" key="2">
    <source>
        <dbReference type="ARBA" id="ARBA00023015"/>
    </source>
</evidence>
<dbReference type="PANTHER" id="PTHR33572">
    <property type="entry name" value="SPORE DEVELOPMENT REGULATOR VOSA"/>
    <property type="match status" value="1"/>
</dbReference>
<feature type="compositionally biased region" description="Low complexity" evidence="5">
    <location>
        <begin position="229"/>
        <end position="251"/>
    </location>
</feature>
<reference evidence="7 8" key="1">
    <citation type="submission" date="2016-07" db="EMBL/GenBank/DDBJ databases">
        <title>Pervasive Adenine N6-methylation of Active Genes in Fungi.</title>
        <authorList>
            <consortium name="DOE Joint Genome Institute"/>
            <person name="Mondo S.J."/>
            <person name="Dannebaum R.O."/>
            <person name="Kuo R.C."/>
            <person name="Labutti K."/>
            <person name="Haridas S."/>
            <person name="Kuo A."/>
            <person name="Salamov A."/>
            <person name="Ahrendt S.R."/>
            <person name="Lipzen A."/>
            <person name="Sullivan W."/>
            <person name="Andreopoulos W.B."/>
            <person name="Clum A."/>
            <person name="Lindquist E."/>
            <person name="Daum C."/>
            <person name="Ramamoorthy G.K."/>
            <person name="Gryganskyi A."/>
            <person name="Culley D."/>
            <person name="Magnuson J.K."/>
            <person name="James T.Y."/>
            <person name="O'Malley M.A."/>
            <person name="Stajich J.E."/>
            <person name="Spatafora J.W."/>
            <person name="Visel A."/>
            <person name="Grigoriev I.V."/>
        </authorList>
    </citation>
    <scope>NUCLEOTIDE SEQUENCE [LARGE SCALE GENOMIC DNA]</scope>
    <source>
        <strain evidence="7 8">NRRL 2496</strain>
    </source>
</reference>
<dbReference type="EMBL" id="MCGN01000003">
    <property type="protein sequence ID" value="ORY99223.1"/>
    <property type="molecule type" value="Genomic_DNA"/>
</dbReference>
<dbReference type="Proteomes" id="UP000242180">
    <property type="component" value="Unassembled WGS sequence"/>
</dbReference>
<evidence type="ECO:0000256" key="4">
    <source>
        <dbReference type="ARBA" id="ARBA00023242"/>
    </source>
</evidence>
<comment type="caution">
    <text evidence="7">The sequence shown here is derived from an EMBL/GenBank/DDBJ whole genome shotgun (WGS) entry which is preliminary data.</text>
</comment>
<dbReference type="InterPro" id="IPR021740">
    <property type="entry name" value="Velvet"/>
</dbReference>
<dbReference type="OrthoDB" id="5599552at2759"/>
<evidence type="ECO:0000256" key="1">
    <source>
        <dbReference type="ARBA" id="ARBA00004123"/>
    </source>
</evidence>
<comment type="subcellular location">
    <subcellularLocation>
        <location evidence="1">Nucleus</location>
    </subcellularLocation>
</comment>
<feature type="domain" description="Velvet" evidence="6">
    <location>
        <begin position="5"/>
        <end position="177"/>
    </location>
</feature>
<accession>A0A1X2HJF1</accession>
<dbReference type="InterPro" id="IPR037525">
    <property type="entry name" value="Velvet_dom"/>
</dbReference>
<keyword evidence="4" id="KW-0539">Nucleus</keyword>
<dbReference type="PANTHER" id="PTHR33572:SF18">
    <property type="entry name" value="SPORE DEVELOPMENT REGULATOR VOSA"/>
    <property type="match status" value="1"/>
</dbReference>
<gene>
    <name evidence="7" type="ORF">BCR43DRAFT_488919</name>
</gene>